<evidence type="ECO:0000256" key="5">
    <source>
        <dbReference type="ARBA" id="ARBA00022692"/>
    </source>
</evidence>
<feature type="domain" description="TRAP C4-dicarboxylate transport system permease DctM subunit" evidence="10">
    <location>
        <begin position="197"/>
        <end position="610"/>
    </location>
</feature>
<feature type="transmembrane region" description="Helical" evidence="8">
    <location>
        <begin position="325"/>
        <end position="349"/>
    </location>
</feature>
<keyword evidence="5 8" id="KW-0812">Transmembrane</keyword>
<dbReference type="EMBL" id="CACVAU010000058">
    <property type="protein sequence ID" value="CAA6820298.1"/>
    <property type="molecule type" value="Genomic_DNA"/>
</dbReference>
<feature type="transmembrane region" description="Helical" evidence="8">
    <location>
        <begin position="233"/>
        <end position="259"/>
    </location>
</feature>
<dbReference type="GO" id="GO:0005886">
    <property type="term" value="C:plasma membrane"/>
    <property type="evidence" value="ECO:0007669"/>
    <property type="project" value="UniProtKB-SubCell"/>
</dbReference>
<dbReference type="InterPro" id="IPR055348">
    <property type="entry name" value="DctQ"/>
</dbReference>
<feature type="transmembrane region" description="Helical" evidence="8">
    <location>
        <begin position="506"/>
        <end position="536"/>
    </location>
</feature>
<evidence type="ECO:0000256" key="3">
    <source>
        <dbReference type="ARBA" id="ARBA00022475"/>
    </source>
</evidence>
<feature type="transmembrane region" description="Helical" evidence="8">
    <location>
        <begin position="435"/>
        <end position="457"/>
    </location>
</feature>
<feature type="transmembrane region" description="Helical" evidence="8">
    <location>
        <begin position="283"/>
        <end position="313"/>
    </location>
</feature>
<evidence type="ECO:0000256" key="6">
    <source>
        <dbReference type="ARBA" id="ARBA00022989"/>
    </source>
</evidence>
<feature type="transmembrane region" description="Helical" evidence="8">
    <location>
        <begin position="361"/>
        <end position="385"/>
    </location>
</feature>
<dbReference type="InterPro" id="IPR004681">
    <property type="entry name" value="TRAP_DctM"/>
</dbReference>
<evidence type="ECO:0000256" key="2">
    <source>
        <dbReference type="ARBA" id="ARBA00022448"/>
    </source>
</evidence>
<evidence type="ECO:0000256" key="4">
    <source>
        <dbReference type="ARBA" id="ARBA00022519"/>
    </source>
</evidence>
<dbReference type="PANTHER" id="PTHR33362:SF7">
    <property type="entry name" value="SLL1103 PROTEIN"/>
    <property type="match status" value="1"/>
</dbReference>
<keyword evidence="3" id="KW-1003">Cell membrane</keyword>
<feature type="transmembrane region" description="Helical" evidence="8">
    <location>
        <begin position="165"/>
        <end position="187"/>
    </location>
</feature>
<name>A0A6S6TVW4_9BACT</name>
<keyword evidence="6 8" id="KW-1133">Transmembrane helix</keyword>
<keyword evidence="2" id="KW-0813">Transport</keyword>
<accession>A0A6S6TVW4</accession>
<dbReference type="InterPro" id="IPR010656">
    <property type="entry name" value="DctM"/>
</dbReference>
<evidence type="ECO:0000259" key="10">
    <source>
        <dbReference type="Pfam" id="PF06808"/>
    </source>
</evidence>
<dbReference type="PANTHER" id="PTHR33362">
    <property type="entry name" value="SIALIC ACID TRAP TRANSPORTER PERMEASE PROTEIN SIAT-RELATED"/>
    <property type="match status" value="1"/>
</dbReference>
<dbReference type="Pfam" id="PF04290">
    <property type="entry name" value="DctQ"/>
    <property type="match status" value="1"/>
</dbReference>
<feature type="transmembrane region" description="Helical" evidence="8">
    <location>
        <begin position="594"/>
        <end position="615"/>
    </location>
</feature>
<protein>
    <submittedName>
        <fullName evidence="11">TrapT dctQ-M fusion permease, dicarboxylate transport</fullName>
    </submittedName>
</protein>
<comment type="subcellular location">
    <subcellularLocation>
        <location evidence="1">Cell inner membrane</location>
        <topology evidence="1">Multi-pass membrane protein</topology>
    </subcellularLocation>
</comment>
<gene>
    <name evidence="11" type="ORF">HELGO_WM5077</name>
</gene>
<dbReference type="AlphaFoldDB" id="A0A6S6TVW4"/>
<sequence>MTHHIDTLTKKTGNLTAILAIILALLIGYDAMMRYAFSAGSIALQEVEWHIFDIIFLFGLSYALKHDKHVRVDIFFASYSEQTKAMVQIFSMLFLLIPFSLHFLHGSYDMAVQSFVQNEVSSDPGGLGYRFLIKGVLFVAFILLVLQALSEIIKAYAKLDSKRNLLIGFLLIALFLAFSALDMAFWIDPLWLMFLLTLFLLMSGFQVAFVFAGVALFFSLISDELGLHALDMLPYRVYGIMGNITLMSVPLFILMGLILEKSKMAENLLLSMGKLFGGLRGGLAISVVVVGAILAASTGIVGASVVMMSLIALPLMLKHNYSPQLATGSIAASGTLGQIIPPSIVLIVLGDQMHLSVGDLFKAAVVPGMILIGLYILYILIYAYFNKETAPAIPNDEPYGEVLKEALKVITPPLLLIGAVLGSIFAGIASPTESAAIGVLGAMVLAFLNGQFSLELLRYASTETVKLTSMIFMILIGATAFSLVFNELGGDTMAMQFFQEEVGNKWMFILIAMAVIFFLGFFIDFIEIAFVVVPILVPIAHAFGIDPIWFAILIAMNLQASFLTPPFGFALFYLKGAAGNLVTTAQIYKGVLPFIALQLLALLIIVLFPDLIYLFSE</sequence>
<organism evidence="11">
    <name type="scientific">uncultured Sulfurovum sp</name>
    <dbReference type="NCBI Taxonomy" id="269237"/>
    <lineage>
        <taxon>Bacteria</taxon>
        <taxon>Pseudomonadati</taxon>
        <taxon>Campylobacterota</taxon>
        <taxon>Epsilonproteobacteria</taxon>
        <taxon>Campylobacterales</taxon>
        <taxon>Sulfurovaceae</taxon>
        <taxon>Sulfurovum</taxon>
        <taxon>environmental samples</taxon>
    </lineage>
</organism>
<evidence type="ECO:0000313" key="11">
    <source>
        <dbReference type="EMBL" id="CAA6820298.1"/>
    </source>
</evidence>
<feature type="transmembrane region" description="Helical" evidence="8">
    <location>
        <begin position="548"/>
        <end position="574"/>
    </location>
</feature>
<feature type="transmembrane region" description="Helical" evidence="8">
    <location>
        <begin position="49"/>
        <end position="64"/>
    </location>
</feature>
<keyword evidence="7 8" id="KW-0472">Membrane</keyword>
<reference evidence="11" key="1">
    <citation type="submission" date="2020-01" db="EMBL/GenBank/DDBJ databases">
        <authorList>
            <person name="Meier V. D."/>
            <person name="Meier V D."/>
        </authorList>
    </citation>
    <scope>NUCLEOTIDE SEQUENCE</scope>
    <source>
        <strain evidence="11">HLG_WM_MAG_05</strain>
    </source>
</reference>
<dbReference type="NCBIfam" id="TIGR00786">
    <property type="entry name" value="dctM"/>
    <property type="match status" value="1"/>
</dbReference>
<proteinExistence type="predicted"/>
<evidence type="ECO:0000256" key="1">
    <source>
        <dbReference type="ARBA" id="ARBA00004429"/>
    </source>
</evidence>
<feature type="transmembrane region" description="Helical" evidence="8">
    <location>
        <begin position="193"/>
        <end position="221"/>
    </location>
</feature>
<keyword evidence="4" id="KW-0997">Cell inner membrane</keyword>
<feature type="domain" description="Tripartite ATP-independent periplasmic transporters DctQ component" evidence="9">
    <location>
        <begin position="23"/>
        <end position="155"/>
    </location>
</feature>
<evidence type="ECO:0000256" key="8">
    <source>
        <dbReference type="SAM" id="Phobius"/>
    </source>
</evidence>
<evidence type="ECO:0000259" key="9">
    <source>
        <dbReference type="Pfam" id="PF04290"/>
    </source>
</evidence>
<dbReference type="Pfam" id="PF06808">
    <property type="entry name" value="DctM"/>
    <property type="match status" value="1"/>
</dbReference>
<feature type="transmembrane region" description="Helical" evidence="8">
    <location>
        <begin position="469"/>
        <end position="486"/>
    </location>
</feature>
<feature type="transmembrane region" description="Helical" evidence="8">
    <location>
        <begin position="131"/>
        <end position="153"/>
    </location>
</feature>
<evidence type="ECO:0000256" key="7">
    <source>
        <dbReference type="ARBA" id="ARBA00023136"/>
    </source>
</evidence>
<feature type="transmembrane region" description="Helical" evidence="8">
    <location>
        <begin position="85"/>
        <end position="104"/>
    </location>
</feature>
<dbReference type="GO" id="GO:0022857">
    <property type="term" value="F:transmembrane transporter activity"/>
    <property type="evidence" value="ECO:0007669"/>
    <property type="project" value="TreeGrafter"/>
</dbReference>
<feature type="transmembrane region" description="Helical" evidence="8">
    <location>
        <begin position="406"/>
        <end position="429"/>
    </location>
</feature>
<feature type="transmembrane region" description="Helical" evidence="8">
    <location>
        <begin position="12"/>
        <end position="29"/>
    </location>
</feature>